<dbReference type="SUPFAM" id="SSF81653">
    <property type="entry name" value="Calcium ATPase, transduction domain A"/>
    <property type="match status" value="1"/>
</dbReference>
<gene>
    <name evidence="4" type="ORF">RJ641_020164</name>
</gene>
<evidence type="ECO:0000256" key="1">
    <source>
        <dbReference type="ARBA" id="ARBA00022842"/>
    </source>
</evidence>
<proteinExistence type="predicted"/>
<dbReference type="InterPro" id="IPR001117">
    <property type="entry name" value="Cu-oxidase_2nd"/>
</dbReference>
<evidence type="ECO:0000313" key="4">
    <source>
        <dbReference type="EMBL" id="KAK6915047.1"/>
    </source>
</evidence>
<dbReference type="Proteomes" id="UP001370490">
    <property type="component" value="Unassembled WGS sequence"/>
</dbReference>
<dbReference type="Gene3D" id="2.70.150.10">
    <property type="entry name" value="Calcium-transporting ATPase, cytoplasmic transduction domain A"/>
    <property type="match status" value="1"/>
</dbReference>
<reference evidence="4 5" key="1">
    <citation type="submission" date="2023-12" db="EMBL/GenBank/DDBJ databases">
        <title>A high-quality genome assembly for Dillenia turbinata (Dilleniales).</title>
        <authorList>
            <person name="Chanderbali A."/>
        </authorList>
    </citation>
    <scope>NUCLEOTIDE SEQUENCE [LARGE SCALE GENOMIC DNA]</scope>
    <source>
        <strain evidence="4">LSX21</strain>
        <tissue evidence="4">Leaf</tissue>
    </source>
</reference>
<dbReference type="AlphaFoldDB" id="A0AAN8YW48"/>
<dbReference type="InterPro" id="IPR008250">
    <property type="entry name" value="ATPase_P-typ_transduc_dom_A_sf"/>
</dbReference>
<protein>
    <submittedName>
        <fullName evidence="4">Multicopper oxidase, type 1</fullName>
    </submittedName>
</protein>
<keyword evidence="1" id="KW-0460">Magnesium</keyword>
<dbReference type="Pfam" id="PF00394">
    <property type="entry name" value="Cu-oxidase"/>
    <property type="match status" value="1"/>
</dbReference>
<comment type="caution">
    <text evidence="4">The sequence shown here is derived from an EMBL/GenBank/DDBJ whole genome shotgun (WGS) entry which is preliminary data.</text>
</comment>
<dbReference type="Gene3D" id="1.20.1110.10">
    <property type="entry name" value="Calcium-transporting ATPase, transmembrane domain"/>
    <property type="match status" value="1"/>
</dbReference>
<sequence>MISTSDCSHTASCTCRQRIHILIRTSVIRDINILFFWNSLVASIETNSHWLVHPELIICANFPCDYTDSNIVILMRVYDAISFCQSLCRKTICSCATGQGLRQEIAMANTTISLEAISKETVDLESKILKFLGFMWNPVMGYGSTRYHGYNNGYNNGAWKSLLILNSTISFIEENNAANAAAALMARLAPKAKVLRDGKWSEEDASVLVPGDIVSIKLGDIIPVDARLLEGDLLKIDQCSPAFIFWHYMPARNFWSLYSKAPIDLPFFGEFSGPLWKFYKFRISNVGLTTSINFRIRDHNLTLVEGSHTLHADQWLVN</sequence>
<evidence type="ECO:0000313" key="5">
    <source>
        <dbReference type="Proteomes" id="UP001370490"/>
    </source>
</evidence>
<dbReference type="EMBL" id="JBAMMX010000025">
    <property type="protein sequence ID" value="KAK6915047.1"/>
    <property type="molecule type" value="Genomic_DNA"/>
</dbReference>
<dbReference type="InterPro" id="IPR059000">
    <property type="entry name" value="ATPase_P-type_domA"/>
</dbReference>
<name>A0AAN8YW48_9MAGN</name>
<dbReference type="PANTHER" id="PTHR42861">
    <property type="entry name" value="CALCIUM-TRANSPORTING ATPASE"/>
    <property type="match status" value="1"/>
</dbReference>
<evidence type="ECO:0000259" key="2">
    <source>
        <dbReference type="Pfam" id="PF00122"/>
    </source>
</evidence>
<dbReference type="Pfam" id="PF00122">
    <property type="entry name" value="E1-E2_ATPase"/>
    <property type="match status" value="1"/>
</dbReference>
<accession>A0AAN8YW48</accession>
<keyword evidence="5" id="KW-1185">Reference proteome</keyword>
<organism evidence="4 5">
    <name type="scientific">Dillenia turbinata</name>
    <dbReference type="NCBI Taxonomy" id="194707"/>
    <lineage>
        <taxon>Eukaryota</taxon>
        <taxon>Viridiplantae</taxon>
        <taxon>Streptophyta</taxon>
        <taxon>Embryophyta</taxon>
        <taxon>Tracheophyta</taxon>
        <taxon>Spermatophyta</taxon>
        <taxon>Magnoliopsida</taxon>
        <taxon>eudicotyledons</taxon>
        <taxon>Gunneridae</taxon>
        <taxon>Pentapetalae</taxon>
        <taxon>Dilleniales</taxon>
        <taxon>Dilleniaceae</taxon>
        <taxon>Dillenia</taxon>
    </lineage>
</organism>
<feature type="domain" description="Plastocyanin-like" evidence="3">
    <location>
        <begin position="277"/>
        <end position="306"/>
    </location>
</feature>
<evidence type="ECO:0000259" key="3">
    <source>
        <dbReference type="Pfam" id="PF00394"/>
    </source>
</evidence>
<feature type="domain" description="P-type ATPase A" evidence="2">
    <location>
        <begin position="188"/>
        <end position="238"/>
    </location>
</feature>